<evidence type="ECO:0000313" key="9">
    <source>
        <dbReference type="EMBL" id="PQO26953.1"/>
    </source>
</evidence>
<dbReference type="PIRSF" id="PIRSF006288">
    <property type="entry name" value="PII_uridyltransf"/>
    <property type="match status" value="1"/>
</dbReference>
<dbReference type="GO" id="GO:0008081">
    <property type="term" value="F:phosphoric diester hydrolase activity"/>
    <property type="evidence" value="ECO:0007669"/>
    <property type="project" value="UniProtKB-UniRule"/>
</dbReference>
<dbReference type="EMBL" id="PUIA01000058">
    <property type="protein sequence ID" value="PQO26953.1"/>
    <property type="molecule type" value="Genomic_DNA"/>
</dbReference>
<dbReference type="PROSITE" id="PS51671">
    <property type="entry name" value="ACT"/>
    <property type="match status" value="2"/>
</dbReference>
<dbReference type="SUPFAM" id="SSF109604">
    <property type="entry name" value="HD-domain/PDEase-like"/>
    <property type="match status" value="1"/>
</dbReference>
<dbReference type="AlphaFoldDB" id="A0A2S8F477"/>
<evidence type="ECO:0000256" key="1">
    <source>
        <dbReference type="ARBA" id="ARBA00022679"/>
    </source>
</evidence>
<dbReference type="InterPro" id="IPR043519">
    <property type="entry name" value="NT_sf"/>
</dbReference>
<dbReference type="PANTHER" id="PTHR47320">
    <property type="entry name" value="BIFUNCTIONAL URIDYLYLTRANSFERASE/URIDYLYL-REMOVING ENZYME"/>
    <property type="match status" value="1"/>
</dbReference>
<keyword evidence="2 6" id="KW-0548">Nucleotidyltransferase</keyword>
<comment type="function">
    <text evidence="6">Modifies, by uridylylation and deuridylylation, the PII regulatory proteins (GlnB and homologs), in response to the nitrogen status of the cell that GlnD senses through the glutamine level. Under low glutamine levels, catalyzes the conversion of the PII proteins and UTP to PII-UMP and PPi, while under higher glutamine levels, GlnD hydrolyzes PII-UMP to PII and UMP (deuridylylation). Thus, controls uridylylation state and activity of the PII proteins, and plays an important role in the regulation of nitrogen metabolism.</text>
</comment>
<dbReference type="GO" id="GO:0006808">
    <property type="term" value="P:regulation of nitrogen utilization"/>
    <property type="evidence" value="ECO:0007669"/>
    <property type="project" value="UniProtKB-UniRule"/>
</dbReference>
<dbReference type="CDD" id="cd04899">
    <property type="entry name" value="ACT_ACR-UUR-like_2"/>
    <property type="match status" value="1"/>
</dbReference>
<dbReference type="SUPFAM" id="SSF81301">
    <property type="entry name" value="Nucleotidyltransferase"/>
    <property type="match status" value="1"/>
</dbReference>
<evidence type="ECO:0000313" key="10">
    <source>
        <dbReference type="Proteomes" id="UP000240009"/>
    </source>
</evidence>
<dbReference type="OrthoDB" id="9758038at2"/>
<proteinExistence type="inferred from homology"/>
<evidence type="ECO:0000256" key="3">
    <source>
        <dbReference type="ARBA" id="ARBA00022801"/>
    </source>
</evidence>
<dbReference type="InterPro" id="IPR002912">
    <property type="entry name" value="ACT_dom"/>
</dbReference>
<feature type="domain" description="ACT" evidence="7">
    <location>
        <begin position="690"/>
        <end position="768"/>
    </location>
</feature>
<evidence type="ECO:0000256" key="5">
    <source>
        <dbReference type="ARBA" id="ARBA00023268"/>
    </source>
</evidence>
<dbReference type="NCBIfam" id="TIGR01693">
    <property type="entry name" value="UTase_glnD"/>
    <property type="match status" value="1"/>
</dbReference>
<dbReference type="GO" id="GO:0008773">
    <property type="term" value="F:[protein-PII] uridylyltransferase activity"/>
    <property type="evidence" value="ECO:0007669"/>
    <property type="project" value="UniProtKB-UniRule"/>
</dbReference>
<keyword evidence="3 6" id="KW-0378">Hydrolase</keyword>
<dbReference type="InterPro" id="IPR045865">
    <property type="entry name" value="ACT-like_dom_sf"/>
</dbReference>
<accession>A0A2S8F477</accession>
<evidence type="ECO:0000256" key="4">
    <source>
        <dbReference type="ARBA" id="ARBA00022842"/>
    </source>
</evidence>
<keyword evidence="4 6" id="KW-0460">Magnesium</keyword>
<dbReference type="Pfam" id="PF08335">
    <property type="entry name" value="GlnD_UR_UTase"/>
    <property type="match status" value="1"/>
</dbReference>
<comment type="cofactor">
    <cofactor evidence="6">
        <name>Mg(2+)</name>
        <dbReference type="ChEBI" id="CHEBI:18420"/>
    </cofactor>
</comment>
<reference evidence="9 10" key="1">
    <citation type="submission" date="2018-02" db="EMBL/GenBank/DDBJ databases">
        <title>Comparative genomes isolates from brazilian mangrove.</title>
        <authorList>
            <person name="Araujo J.E."/>
            <person name="Taketani R.G."/>
            <person name="Silva M.C.P."/>
            <person name="Loureco M.V."/>
            <person name="Andreote F.D."/>
        </authorList>
    </citation>
    <scope>NUCLEOTIDE SEQUENCE [LARGE SCALE GENOMIC DNA]</scope>
    <source>
        <strain evidence="9 10">HEX-2 MGV</strain>
    </source>
</reference>
<feature type="region of interest" description="Uridylyltransferase" evidence="6">
    <location>
        <begin position="1"/>
        <end position="337"/>
    </location>
</feature>
<comment type="catalytic activity">
    <reaction evidence="6">
        <text>[protein-PII]-uridylyl-L-tyrosine + H2O = [protein-PII]-L-tyrosine + UMP + H(+)</text>
        <dbReference type="Rhea" id="RHEA:48600"/>
        <dbReference type="Rhea" id="RHEA-COMP:12147"/>
        <dbReference type="Rhea" id="RHEA-COMP:12148"/>
        <dbReference type="ChEBI" id="CHEBI:15377"/>
        <dbReference type="ChEBI" id="CHEBI:15378"/>
        <dbReference type="ChEBI" id="CHEBI:46858"/>
        <dbReference type="ChEBI" id="CHEBI:57865"/>
        <dbReference type="ChEBI" id="CHEBI:90602"/>
    </reaction>
</comment>
<dbReference type="EC" id="3.1.4.-" evidence="6"/>
<dbReference type="RefSeq" id="WP_105356789.1">
    <property type="nucleotide sequence ID" value="NZ_PUIA01000058.1"/>
</dbReference>
<evidence type="ECO:0000259" key="8">
    <source>
        <dbReference type="PROSITE" id="PS51831"/>
    </source>
</evidence>
<comment type="similarity">
    <text evidence="6">Belongs to the GlnD family.</text>
</comment>
<keyword evidence="1 6" id="KW-0808">Transferase</keyword>
<comment type="caution">
    <text evidence="9">The sequence shown here is derived from an EMBL/GenBank/DDBJ whole genome shotgun (WGS) entry which is preliminary data.</text>
</comment>
<dbReference type="Proteomes" id="UP000240009">
    <property type="component" value="Unassembled WGS sequence"/>
</dbReference>
<dbReference type="InterPro" id="IPR006674">
    <property type="entry name" value="HD_domain"/>
</dbReference>
<comment type="catalytic activity">
    <reaction evidence="6">
        <text>[protein-PII]-L-tyrosine + UTP = [protein-PII]-uridylyl-L-tyrosine + diphosphate</text>
        <dbReference type="Rhea" id="RHEA:13673"/>
        <dbReference type="Rhea" id="RHEA-COMP:12147"/>
        <dbReference type="Rhea" id="RHEA-COMP:12148"/>
        <dbReference type="ChEBI" id="CHEBI:33019"/>
        <dbReference type="ChEBI" id="CHEBI:46398"/>
        <dbReference type="ChEBI" id="CHEBI:46858"/>
        <dbReference type="ChEBI" id="CHEBI:90602"/>
        <dbReference type="EC" id="2.7.7.59"/>
    </reaction>
</comment>
<dbReference type="Gene3D" id="1.10.3090.10">
    <property type="entry name" value="cca-adding enzyme, domain 2"/>
    <property type="match status" value="1"/>
</dbReference>
<dbReference type="PROSITE" id="PS51831">
    <property type="entry name" value="HD"/>
    <property type="match status" value="1"/>
</dbReference>
<evidence type="ECO:0000256" key="6">
    <source>
        <dbReference type="HAMAP-Rule" id="MF_00277"/>
    </source>
</evidence>
<feature type="domain" description="ACT" evidence="7">
    <location>
        <begin position="804"/>
        <end position="878"/>
    </location>
</feature>
<evidence type="ECO:0000256" key="2">
    <source>
        <dbReference type="ARBA" id="ARBA00022695"/>
    </source>
</evidence>
<dbReference type="EC" id="2.7.7.59" evidence="6"/>
<dbReference type="HAMAP" id="MF_00277">
    <property type="entry name" value="PII_uridylyl_transf"/>
    <property type="match status" value="1"/>
</dbReference>
<dbReference type="SUPFAM" id="SSF55021">
    <property type="entry name" value="ACT-like"/>
    <property type="match status" value="1"/>
</dbReference>
<gene>
    <name evidence="6 9" type="primary">glnD</name>
    <name evidence="9" type="ORF">C5Y96_19445</name>
</gene>
<dbReference type="CDD" id="cd05401">
    <property type="entry name" value="NT_GlnE_GlnD_like"/>
    <property type="match status" value="1"/>
</dbReference>
<name>A0A2S8F477_9BACT</name>
<dbReference type="InterPro" id="IPR010043">
    <property type="entry name" value="UTase/UR"/>
</dbReference>
<dbReference type="PANTHER" id="PTHR47320:SF1">
    <property type="entry name" value="BIFUNCTIONAL URIDYLYLTRANSFERASE_URIDYLYL-REMOVING ENZYME"/>
    <property type="match status" value="1"/>
</dbReference>
<comment type="activity regulation">
    <text evidence="6">Uridylyltransferase (UTase) activity is inhibited by glutamine, while glutamine activates uridylyl-removing (UR) activity.</text>
</comment>
<organism evidence="9 10">
    <name type="scientific">Blastopirellula marina</name>
    <dbReference type="NCBI Taxonomy" id="124"/>
    <lineage>
        <taxon>Bacteria</taxon>
        <taxon>Pseudomonadati</taxon>
        <taxon>Planctomycetota</taxon>
        <taxon>Planctomycetia</taxon>
        <taxon>Pirellulales</taxon>
        <taxon>Pirellulaceae</taxon>
        <taxon>Blastopirellula</taxon>
    </lineage>
</organism>
<dbReference type="SUPFAM" id="SSF81593">
    <property type="entry name" value="Nucleotidyltransferase substrate binding subunit/domain"/>
    <property type="match status" value="1"/>
</dbReference>
<comment type="caution">
    <text evidence="6">Lacks conserved residue(s) required for the propagation of feature annotation.</text>
</comment>
<evidence type="ECO:0000259" key="7">
    <source>
        <dbReference type="PROSITE" id="PS51671"/>
    </source>
</evidence>
<dbReference type="Pfam" id="PF01966">
    <property type="entry name" value="HD"/>
    <property type="match status" value="1"/>
</dbReference>
<feature type="domain" description="HD" evidence="8">
    <location>
        <begin position="455"/>
        <end position="572"/>
    </location>
</feature>
<comment type="domain">
    <text evidence="6">Has four distinct domains: an N-terminal nucleotidyltransferase (NT) domain responsible for UTase activity, a central HD domain that encodes UR activity, and two C-terminal ACT domains that seem to have a role in glutamine sensing.</text>
</comment>
<dbReference type="InterPro" id="IPR013546">
    <property type="entry name" value="PII_UdlTrfase/GS_AdlTrfase"/>
</dbReference>
<protein>
    <recommendedName>
        <fullName evidence="6">Bifunctional uridylyltransferase/uridylyl-removing enzyme</fullName>
        <shortName evidence="6">UTase/UR</shortName>
    </recommendedName>
    <alternativeName>
        <fullName evidence="6">Bifunctional [protein-PII] modification enzyme</fullName>
    </alternativeName>
    <alternativeName>
        <fullName evidence="6">Bifunctional nitrogen sensor protein</fullName>
    </alternativeName>
    <domain>
        <recommendedName>
            <fullName evidence="6">[Protein-PII] uridylyltransferase</fullName>
            <shortName evidence="6">PII uridylyltransferase</shortName>
            <shortName evidence="6">UTase</shortName>
            <ecNumber evidence="6">2.7.7.59</ecNumber>
        </recommendedName>
    </domain>
    <domain>
        <recommendedName>
            <fullName evidence="6">[Protein-PII]-UMP uridylyl-removing enzyme</fullName>
            <shortName evidence="6">UR</shortName>
            <ecNumber evidence="6">3.1.4.-</ecNumber>
        </recommendedName>
    </domain>
</protein>
<keyword evidence="5 6" id="KW-0511">Multifunctional enzyme</keyword>
<dbReference type="Pfam" id="PF24931">
    <property type="entry name" value="ACT_ACR9_3rd"/>
    <property type="match status" value="1"/>
</dbReference>
<sequence length="878" mass="99980">MAALRLRESVIAAKQKLAADREKLKRQHQAGTPGVQLCAQITDCFDSILLDLVNAAAEDVPGFTAERVLSNVSIVPHGGYGRRDTAPYSDIDLMIMHAPTFREPAIKFTKRLQQDVFDVGLILGHSLRTPKQAISSALSDATIFTSLAENRFLAGSVGLFRDFAEPFRRRAKLSFRSLFHAIMKARDEERAQYGEIVHLLEPNIKRSSGTLRGIQMVRWLGFAKFGENEIDALNRVGAISDRDRKILRDAREYLLRLRNELHFHAGKSSDLLDRAEQIRIAELYGYKGTDGLLPVEQFMQSYFEQTGGVRDAARHFIASIRPQSPITTIFGPIMTRRVDRDFHVGPYRISTSKRWKQHKAGQIDQVLELMIAASRFERQIDHPTWEVIRSKMQGQGEIEMTEATRRAFLTLLSEPGRLAQLLGRLHELRLLEKIIPPMAHARCLLQFNQYHKYTVDAHCIKTVDCATEFLHRDDTLGAVYMKIKKKWLLHLALLIHDLGKGFPEDHSIVGARIAAEVADRFWLSQQDKETLVHLVLHHLTMSHLAFRRDTSDEQLVLSFAMANGPAERMRMLYVLTCADFAGVGPGTLNDWKVRVLTDLYRRSMQNLGGDDTVDTVALRRKKLDRLAELVRGHENEEWYRHVIDTLPEGFLQETPATQIISDLEQLQAMRDDSPMVACQYRQDRGVLEITIGTKEALMQGVFHKLTAAVTSQRMTILAAEINTLADGLVLDRYFVQDQDHDGQSPPERMEDICQRIRKYLTGPEDQTPTFTTTWTSRNQRLAEEAIPIPTEIKIDNETSEQFTIVEIFTQDRQALLYQISRLLYDIGLSVHVARITTHLDQVVDVFYVTDSDGHKIFDGERLESIKRTLGEALVEQTS</sequence>